<feature type="compositionally biased region" description="Low complexity" evidence="2">
    <location>
        <begin position="14"/>
        <end position="40"/>
    </location>
</feature>
<feature type="region of interest" description="Disordered" evidence="2">
    <location>
        <begin position="1"/>
        <end position="49"/>
    </location>
</feature>
<dbReference type="AlphaFoldDB" id="A0A918KM61"/>
<dbReference type="InterPro" id="IPR006619">
    <property type="entry name" value="PGRP_domain_met/bac"/>
</dbReference>
<dbReference type="CDD" id="cd06583">
    <property type="entry name" value="PGRP"/>
    <property type="match status" value="1"/>
</dbReference>
<evidence type="ECO:0000256" key="3">
    <source>
        <dbReference type="SAM" id="Phobius"/>
    </source>
</evidence>
<dbReference type="GO" id="GO:0009253">
    <property type="term" value="P:peptidoglycan catabolic process"/>
    <property type="evidence" value="ECO:0007669"/>
    <property type="project" value="InterPro"/>
</dbReference>
<accession>A0A918KM61</accession>
<evidence type="ECO:0008006" key="8">
    <source>
        <dbReference type="Google" id="ProtNLM"/>
    </source>
</evidence>
<dbReference type="Gene3D" id="3.40.80.10">
    <property type="entry name" value="Peptidoglycan recognition protein-like"/>
    <property type="match status" value="1"/>
</dbReference>
<reference evidence="6" key="2">
    <citation type="submission" date="2020-09" db="EMBL/GenBank/DDBJ databases">
        <authorList>
            <person name="Sun Q."/>
            <person name="Ohkuma M."/>
        </authorList>
    </citation>
    <scope>NUCLEOTIDE SEQUENCE</scope>
    <source>
        <strain evidence="6">JCM 4956</strain>
    </source>
</reference>
<organism evidence="6 7">
    <name type="scientific">Streptomyces fructofermentans</name>
    <dbReference type="NCBI Taxonomy" id="152141"/>
    <lineage>
        <taxon>Bacteria</taxon>
        <taxon>Bacillati</taxon>
        <taxon>Actinomycetota</taxon>
        <taxon>Actinomycetes</taxon>
        <taxon>Kitasatosporales</taxon>
        <taxon>Streptomycetaceae</taxon>
        <taxon>Streptomyces</taxon>
    </lineage>
</organism>
<feature type="transmembrane region" description="Helical" evidence="3">
    <location>
        <begin position="57"/>
        <end position="78"/>
    </location>
</feature>
<feature type="domain" description="Peptidoglycan recognition protein family" evidence="5">
    <location>
        <begin position="102"/>
        <end position="251"/>
    </location>
</feature>
<evidence type="ECO:0000259" key="5">
    <source>
        <dbReference type="SMART" id="SM00701"/>
    </source>
</evidence>
<keyword evidence="3" id="KW-0812">Transmembrane</keyword>
<dbReference type="Pfam" id="PF01510">
    <property type="entry name" value="Amidase_2"/>
    <property type="match status" value="1"/>
</dbReference>
<keyword evidence="7" id="KW-1185">Reference proteome</keyword>
<sequence length="300" mass="31284">MREGAARTGGAGGPQAAPAPQAASAPQAPQATQTAQAPRGSRSRVTRRTFPPRPVRVVLACLPGLAAVTALVLCAVGIDRTPGDAGRPVAARAAVGHTAARPEIVPRERWLGDAAFRRPPVRYAGRVSAVFVHHTDSPNGYDCADTPRIIQSLYTGQAGARHWDDIGYNFLVDRCGTVYEGRAGGVDRAVVGAHTQGFNVGTAGIAAIGTFTEGVPVPKAMTDAVAAVAAWKLGLTDTDPRARVNLVSTNSLSRYRAGTRATFTAVSGHSDGYSTECPGAALTARLPEIRQRAAHLQGRR</sequence>
<dbReference type="PANTHER" id="PTHR11022:SF41">
    <property type="entry name" value="PEPTIDOGLYCAN-RECOGNITION PROTEIN LC-RELATED"/>
    <property type="match status" value="1"/>
</dbReference>
<reference evidence="6" key="1">
    <citation type="journal article" date="2014" name="Int. J. Syst. Evol. Microbiol.">
        <title>Complete genome sequence of Corynebacterium casei LMG S-19264T (=DSM 44701T), isolated from a smear-ripened cheese.</title>
        <authorList>
            <consortium name="US DOE Joint Genome Institute (JGI-PGF)"/>
            <person name="Walter F."/>
            <person name="Albersmeier A."/>
            <person name="Kalinowski J."/>
            <person name="Ruckert C."/>
        </authorList>
    </citation>
    <scope>NUCLEOTIDE SEQUENCE</scope>
    <source>
        <strain evidence="6">JCM 4956</strain>
    </source>
</reference>
<dbReference type="SMART" id="SM00644">
    <property type="entry name" value="Ami_2"/>
    <property type="match status" value="1"/>
</dbReference>
<proteinExistence type="inferred from homology"/>
<evidence type="ECO:0000256" key="1">
    <source>
        <dbReference type="ARBA" id="ARBA00007553"/>
    </source>
</evidence>
<dbReference type="InterPro" id="IPR036505">
    <property type="entry name" value="Amidase/PGRP_sf"/>
</dbReference>
<feature type="domain" description="N-acetylmuramoyl-L-alanine amidase" evidence="4">
    <location>
        <begin position="116"/>
        <end position="279"/>
    </location>
</feature>
<evidence type="ECO:0000259" key="4">
    <source>
        <dbReference type="SMART" id="SM00644"/>
    </source>
</evidence>
<protein>
    <recommendedName>
        <fullName evidence="8">N-acetylmuramoyl-L-alanine amidase</fullName>
    </recommendedName>
</protein>
<comment type="caution">
    <text evidence="6">The sequence shown here is derived from an EMBL/GenBank/DDBJ whole genome shotgun (WGS) entry which is preliminary data.</text>
</comment>
<dbReference type="InterPro" id="IPR002502">
    <property type="entry name" value="Amidase_domain"/>
</dbReference>
<comment type="similarity">
    <text evidence="1">Belongs to the N-acetylmuramoyl-L-alanine amidase 2 family.</text>
</comment>
<dbReference type="SMART" id="SM00701">
    <property type="entry name" value="PGRP"/>
    <property type="match status" value="1"/>
</dbReference>
<evidence type="ECO:0000313" key="7">
    <source>
        <dbReference type="Proteomes" id="UP000645555"/>
    </source>
</evidence>
<keyword evidence="3" id="KW-0472">Membrane</keyword>
<dbReference type="GO" id="GO:0008745">
    <property type="term" value="F:N-acetylmuramoyl-L-alanine amidase activity"/>
    <property type="evidence" value="ECO:0007669"/>
    <property type="project" value="InterPro"/>
</dbReference>
<dbReference type="SUPFAM" id="SSF55846">
    <property type="entry name" value="N-acetylmuramoyl-L-alanine amidase-like"/>
    <property type="match status" value="1"/>
</dbReference>
<name>A0A918KM61_9ACTN</name>
<gene>
    <name evidence="6" type="ORF">GCM10010515_37310</name>
</gene>
<evidence type="ECO:0000313" key="6">
    <source>
        <dbReference type="EMBL" id="GGX66237.1"/>
    </source>
</evidence>
<keyword evidence="3" id="KW-1133">Transmembrane helix</keyword>
<dbReference type="PANTHER" id="PTHR11022">
    <property type="entry name" value="PEPTIDOGLYCAN RECOGNITION PROTEIN"/>
    <property type="match status" value="1"/>
</dbReference>
<evidence type="ECO:0000256" key="2">
    <source>
        <dbReference type="SAM" id="MobiDB-lite"/>
    </source>
</evidence>
<dbReference type="Proteomes" id="UP000645555">
    <property type="component" value="Unassembled WGS sequence"/>
</dbReference>
<dbReference type="EMBL" id="BMWD01000012">
    <property type="protein sequence ID" value="GGX66237.1"/>
    <property type="molecule type" value="Genomic_DNA"/>
</dbReference>
<dbReference type="InterPro" id="IPR015510">
    <property type="entry name" value="PGRP"/>
</dbReference>
<dbReference type="GO" id="GO:0008270">
    <property type="term" value="F:zinc ion binding"/>
    <property type="evidence" value="ECO:0007669"/>
    <property type="project" value="InterPro"/>
</dbReference>